<organism evidence="2 3">
    <name type="scientific">Dictyobacter kobayashii</name>
    <dbReference type="NCBI Taxonomy" id="2014872"/>
    <lineage>
        <taxon>Bacteria</taxon>
        <taxon>Bacillati</taxon>
        <taxon>Chloroflexota</taxon>
        <taxon>Ktedonobacteria</taxon>
        <taxon>Ktedonobacterales</taxon>
        <taxon>Dictyobacteraceae</taxon>
        <taxon>Dictyobacter</taxon>
    </lineage>
</organism>
<protein>
    <recommendedName>
        <fullName evidence="1">Methyltransferase domain-containing protein</fullName>
    </recommendedName>
</protein>
<dbReference type="CDD" id="cd02440">
    <property type="entry name" value="AdoMet_MTases"/>
    <property type="match status" value="1"/>
</dbReference>
<dbReference type="InterPro" id="IPR029063">
    <property type="entry name" value="SAM-dependent_MTases_sf"/>
</dbReference>
<dbReference type="SUPFAM" id="SSF53335">
    <property type="entry name" value="S-adenosyl-L-methionine-dependent methyltransferases"/>
    <property type="match status" value="1"/>
</dbReference>
<evidence type="ECO:0000313" key="3">
    <source>
        <dbReference type="Proteomes" id="UP000287188"/>
    </source>
</evidence>
<evidence type="ECO:0000259" key="1">
    <source>
        <dbReference type="Pfam" id="PF13649"/>
    </source>
</evidence>
<reference evidence="3" key="1">
    <citation type="submission" date="2018-12" db="EMBL/GenBank/DDBJ databases">
        <title>Tengunoibacter tsumagoiensis gen. nov., sp. nov., Dictyobacter kobayashii sp. nov., D. alpinus sp. nov., and D. joshuensis sp. nov. and description of Dictyobacteraceae fam. nov. within the order Ktedonobacterales isolated from Tengu-no-mugimeshi.</title>
        <authorList>
            <person name="Wang C.M."/>
            <person name="Zheng Y."/>
            <person name="Sakai Y."/>
            <person name="Toyoda A."/>
            <person name="Minakuchi Y."/>
            <person name="Abe K."/>
            <person name="Yokota A."/>
            <person name="Yabe S."/>
        </authorList>
    </citation>
    <scope>NUCLEOTIDE SEQUENCE [LARGE SCALE GENOMIC DNA]</scope>
    <source>
        <strain evidence="3">Uno11</strain>
    </source>
</reference>
<dbReference type="Gene3D" id="3.40.50.150">
    <property type="entry name" value="Vaccinia Virus protein VP39"/>
    <property type="match status" value="1"/>
</dbReference>
<name>A0A402ATD8_9CHLR</name>
<dbReference type="GO" id="GO:0008168">
    <property type="term" value="F:methyltransferase activity"/>
    <property type="evidence" value="ECO:0007669"/>
    <property type="project" value="TreeGrafter"/>
</dbReference>
<dbReference type="EMBL" id="BIFS01000002">
    <property type="protein sequence ID" value="GCE22378.1"/>
    <property type="molecule type" value="Genomic_DNA"/>
</dbReference>
<dbReference type="PANTHER" id="PTHR43591:SF24">
    <property type="entry name" value="2-METHOXY-6-POLYPRENYL-1,4-BENZOQUINOL METHYLASE, MITOCHONDRIAL"/>
    <property type="match status" value="1"/>
</dbReference>
<dbReference type="Pfam" id="PF13649">
    <property type="entry name" value="Methyltransf_25"/>
    <property type="match status" value="1"/>
</dbReference>
<evidence type="ECO:0000313" key="2">
    <source>
        <dbReference type="EMBL" id="GCE22378.1"/>
    </source>
</evidence>
<dbReference type="PANTHER" id="PTHR43591">
    <property type="entry name" value="METHYLTRANSFERASE"/>
    <property type="match status" value="1"/>
</dbReference>
<gene>
    <name evidence="2" type="ORF">KDK_61780</name>
</gene>
<accession>A0A402ATD8</accession>
<dbReference type="Proteomes" id="UP000287188">
    <property type="component" value="Unassembled WGS sequence"/>
</dbReference>
<proteinExistence type="predicted"/>
<dbReference type="InterPro" id="IPR041698">
    <property type="entry name" value="Methyltransf_25"/>
</dbReference>
<keyword evidence="3" id="KW-1185">Reference proteome</keyword>
<feature type="domain" description="Methyltransferase" evidence="1">
    <location>
        <begin position="48"/>
        <end position="146"/>
    </location>
</feature>
<sequence length="284" mass="31357">MEREDTYITDPESGLEMTRLSEQDRLLTQGMGGVLPEFTTLPKNIMHILDIGCGPGGWVLDVAYRYPRCEVVGLDVSIQMVEYARARAAAEGRGNAIFVHGNVLQPLEFAAAEFDLVNIRLAATFLLSTAWPGVLAEIRRILRPGGIIRISESDKMTVGPSPTLEKMLKSSYQAVSALGYGFSSDGSGLGVASSLKNLLTQSGFGGITLYPHPIDFSFQTELHKSQYDNFVVTFTTLLPLFLHSKAMTQEDFTEALRQVRIEMLHEDFKGVWHMLTAIGKKPVQ</sequence>
<dbReference type="AlphaFoldDB" id="A0A402ATD8"/>
<comment type="caution">
    <text evidence="2">The sequence shown here is derived from an EMBL/GenBank/DDBJ whole genome shotgun (WGS) entry which is preliminary data.</text>
</comment>